<dbReference type="RefSeq" id="WP_025310631.1">
    <property type="nucleotide sequence ID" value="NZ_CP004372.1"/>
</dbReference>
<keyword evidence="7 8" id="KW-0472">Membrane</keyword>
<evidence type="ECO:0000256" key="5">
    <source>
        <dbReference type="ARBA" id="ARBA00022692"/>
    </source>
</evidence>
<feature type="transmembrane region" description="Helical" evidence="8">
    <location>
        <begin position="51"/>
        <end position="72"/>
    </location>
</feature>
<feature type="transmembrane region" description="Helical" evidence="8">
    <location>
        <begin position="137"/>
        <end position="162"/>
    </location>
</feature>
<keyword evidence="10" id="KW-1185">Reference proteome</keyword>
<evidence type="ECO:0000256" key="4">
    <source>
        <dbReference type="ARBA" id="ARBA00022475"/>
    </source>
</evidence>
<feature type="transmembrane region" description="Helical" evidence="8">
    <location>
        <begin position="78"/>
        <end position="98"/>
    </location>
</feature>
<feature type="transmembrane region" description="Helical" evidence="8">
    <location>
        <begin position="174"/>
        <end position="193"/>
    </location>
</feature>
<evidence type="ECO:0000313" key="9">
    <source>
        <dbReference type="EMBL" id="AHM02709.1"/>
    </source>
</evidence>
<sequence length="251" mass="25548">MPDWLALALSEPGVIWVCGASALAGLIYGFAGFGSALIFMPLATIFVPPPIAVAAFSLSALASLVTVVPGAWKVADRRATGLMILACLVATPLGVAALRLAPGDAIRAAVCVLTLLTLAALVMGWRMPVSPGPVMRAGVGALAGVTGGATGLNGPPVILFNLGTAGQPVAVTRGNLAVFLTLTSLSFLPQLWLQGLLPARALALGVLLLIPYGMGTWIGARLFRPERAGFYRGAAYLLIGAAGIAGLPIWT</sequence>
<dbReference type="KEGG" id="red:roselon_00254"/>
<evidence type="ECO:0000256" key="7">
    <source>
        <dbReference type="ARBA" id="ARBA00023136"/>
    </source>
</evidence>
<evidence type="ECO:0000256" key="3">
    <source>
        <dbReference type="ARBA" id="ARBA00022448"/>
    </source>
</evidence>
<dbReference type="PANTHER" id="PTHR30269:SF37">
    <property type="entry name" value="MEMBRANE TRANSPORTER PROTEIN"/>
    <property type="match status" value="1"/>
</dbReference>
<dbReference type="PATRIC" id="fig|1294273.3.peg.247"/>
<gene>
    <name evidence="9" type="ORF">roselon_00254</name>
</gene>
<keyword evidence="6 8" id="KW-1133">Transmembrane helix</keyword>
<dbReference type="Pfam" id="PF01925">
    <property type="entry name" value="TauE"/>
    <property type="match status" value="1"/>
</dbReference>
<dbReference type="AlphaFoldDB" id="W8RNI2"/>
<dbReference type="InterPro" id="IPR052017">
    <property type="entry name" value="TSUP"/>
</dbReference>
<dbReference type="Proteomes" id="UP000019593">
    <property type="component" value="Chromosome"/>
</dbReference>
<keyword evidence="5 8" id="KW-0812">Transmembrane</keyword>
<dbReference type="InterPro" id="IPR002781">
    <property type="entry name" value="TM_pro_TauE-like"/>
</dbReference>
<proteinExistence type="inferred from homology"/>
<evidence type="ECO:0000256" key="1">
    <source>
        <dbReference type="ARBA" id="ARBA00004651"/>
    </source>
</evidence>
<feature type="transmembrane region" description="Helical" evidence="8">
    <location>
        <begin position="14"/>
        <end position="39"/>
    </location>
</feature>
<dbReference type="PANTHER" id="PTHR30269">
    <property type="entry name" value="TRANSMEMBRANE PROTEIN YFCA"/>
    <property type="match status" value="1"/>
</dbReference>
<dbReference type="eggNOG" id="COG0730">
    <property type="taxonomic scope" value="Bacteria"/>
</dbReference>
<keyword evidence="4 8" id="KW-1003">Cell membrane</keyword>
<keyword evidence="3" id="KW-0813">Transport</keyword>
<dbReference type="OrthoDB" id="9795324at2"/>
<dbReference type="STRING" id="1294273.roselon_00254"/>
<comment type="similarity">
    <text evidence="2 8">Belongs to the 4-toluene sulfonate uptake permease (TSUP) (TC 2.A.102) family.</text>
</comment>
<feature type="transmembrane region" description="Helical" evidence="8">
    <location>
        <begin position="199"/>
        <end position="218"/>
    </location>
</feature>
<dbReference type="HOGENOM" id="CLU_054750_1_0_5"/>
<protein>
    <recommendedName>
        <fullName evidence="8">Probable membrane transporter protein</fullName>
    </recommendedName>
</protein>
<name>W8RNI2_9RHOB</name>
<comment type="subcellular location">
    <subcellularLocation>
        <location evidence="1 8">Cell membrane</location>
        <topology evidence="1 8">Multi-pass membrane protein</topology>
    </subcellularLocation>
</comment>
<feature type="transmembrane region" description="Helical" evidence="8">
    <location>
        <begin position="230"/>
        <end position="250"/>
    </location>
</feature>
<evidence type="ECO:0000256" key="6">
    <source>
        <dbReference type="ARBA" id="ARBA00022989"/>
    </source>
</evidence>
<evidence type="ECO:0000313" key="10">
    <source>
        <dbReference type="Proteomes" id="UP000019593"/>
    </source>
</evidence>
<evidence type="ECO:0000256" key="8">
    <source>
        <dbReference type="RuleBase" id="RU363041"/>
    </source>
</evidence>
<reference evidence="9 10" key="1">
    <citation type="submission" date="2013-03" db="EMBL/GenBank/DDBJ databases">
        <authorList>
            <person name="Fiebig A."/>
            <person name="Goeker M."/>
            <person name="Klenk H.-P.P."/>
        </authorList>
    </citation>
    <scope>NUCLEOTIDE SEQUENCE [LARGE SCALE GENOMIC DNA]</scope>
    <source>
        <strain evidence="10">DSM 19469</strain>
    </source>
</reference>
<evidence type="ECO:0000256" key="2">
    <source>
        <dbReference type="ARBA" id="ARBA00009142"/>
    </source>
</evidence>
<dbReference type="EMBL" id="CP004372">
    <property type="protein sequence ID" value="AHM02709.1"/>
    <property type="molecule type" value="Genomic_DNA"/>
</dbReference>
<feature type="transmembrane region" description="Helical" evidence="8">
    <location>
        <begin position="105"/>
        <end position="125"/>
    </location>
</feature>
<dbReference type="GO" id="GO:0005886">
    <property type="term" value="C:plasma membrane"/>
    <property type="evidence" value="ECO:0007669"/>
    <property type="project" value="UniProtKB-SubCell"/>
</dbReference>
<accession>W8RNI2</accession>
<organism evidence="9 10">
    <name type="scientific">Roseicyclus elongatus DSM 19469</name>
    <dbReference type="NCBI Taxonomy" id="1294273"/>
    <lineage>
        <taxon>Bacteria</taxon>
        <taxon>Pseudomonadati</taxon>
        <taxon>Pseudomonadota</taxon>
        <taxon>Alphaproteobacteria</taxon>
        <taxon>Rhodobacterales</taxon>
        <taxon>Roseobacteraceae</taxon>
        <taxon>Roseicyclus</taxon>
    </lineage>
</organism>